<evidence type="ECO:0000313" key="2">
    <source>
        <dbReference type="EMBL" id="GLR15628.1"/>
    </source>
</evidence>
<name>A0AA37WC05_9BACT</name>
<feature type="transmembrane region" description="Helical" evidence="1">
    <location>
        <begin position="196"/>
        <end position="215"/>
    </location>
</feature>
<reference evidence="2" key="1">
    <citation type="journal article" date="2014" name="Int. J. Syst. Evol. Microbiol.">
        <title>Complete genome sequence of Corynebacterium casei LMG S-19264T (=DSM 44701T), isolated from a smear-ripened cheese.</title>
        <authorList>
            <consortium name="US DOE Joint Genome Institute (JGI-PGF)"/>
            <person name="Walter F."/>
            <person name="Albersmeier A."/>
            <person name="Kalinowski J."/>
            <person name="Ruckert C."/>
        </authorList>
    </citation>
    <scope>NUCLEOTIDE SEQUENCE</scope>
    <source>
        <strain evidence="2">NBRC 108769</strain>
    </source>
</reference>
<protein>
    <submittedName>
        <fullName evidence="2">Uncharacterized protein</fullName>
    </submittedName>
</protein>
<comment type="caution">
    <text evidence="2">The sequence shown here is derived from an EMBL/GenBank/DDBJ whole genome shotgun (WGS) entry which is preliminary data.</text>
</comment>
<dbReference type="EMBL" id="BSOH01000001">
    <property type="protein sequence ID" value="GLR15628.1"/>
    <property type="molecule type" value="Genomic_DNA"/>
</dbReference>
<dbReference type="AlphaFoldDB" id="A0AA37WC05"/>
<gene>
    <name evidence="2" type="ORF">GCM10007940_02430</name>
</gene>
<evidence type="ECO:0000256" key="1">
    <source>
        <dbReference type="SAM" id="Phobius"/>
    </source>
</evidence>
<feature type="transmembrane region" description="Helical" evidence="1">
    <location>
        <begin position="93"/>
        <end position="116"/>
    </location>
</feature>
<reference evidence="2" key="2">
    <citation type="submission" date="2023-01" db="EMBL/GenBank/DDBJ databases">
        <title>Draft genome sequence of Portibacter lacus strain NBRC 108769.</title>
        <authorList>
            <person name="Sun Q."/>
            <person name="Mori K."/>
        </authorList>
    </citation>
    <scope>NUCLEOTIDE SEQUENCE</scope>
    <source>
        <strain evidence="2">NBRC 108769</strain>
    </source>
</reference>
<feature type="transmembrane region" description="Helical" evidence="1">
    <location>
        <begin position="128"/>
        <end position="144"/>
    </location>
</feature>
<keyword evidence="1" id="KW-0472">Membrane</keyword>
<evidence type="ECO:0000313" key="3">
    <source>
        <dbReference type="Proteomes" id="UP001156666"/>
    </source>
</evidence>
<feature type="transmembrane region" description="Helical" evidence="1">
    <location>
        <begin position="156"/>
        <end position="176"/>
    </location>
</feature>
<proteinExistence type="predicted"/>
<accession>A0AA37WC05</accession>
<sequence length="236" mass="28047">MYIYFMAELTTQEINYLKRFLVQHYVRYEDVQLELVDHLASGIEEKQSKKPDLKFEDALQEVYKGFGTLGFSQVVKEKEKAMRKFWQKHIIKLFLDFLKPPLIFIAILIFSTTYLIQTFYSFNFWNHTPYIAIMVFALAISLSFKLHMKEDIMNKYLYLDSYYGLSGSILFTFGYIFPSSAVNFNGNEIIELTTPLIWFTSFYLTFFLISLYILAYKIPNGLLKKFNEQYKKYALN</sequence>
<keyword evidence="1" id="KW-1133">Transmembrane helix</keyword>
<dbReference type="Proteomes" id="UP001156666">
    <property type="component" value="Unassembled WGS sequence"/>
</dbReference>
<keyword evidence="1" id="KW-0812">Transmembrane</keyword>
<organism evidence="2 3">
    <name type="scientific">Portibacter lacus</name>
    <dbReference type="NCBI Taxonomy" id="1099794"/>
    <lineage>
        <taxon>Bacteria</taxon>
        <taxon>Pseudomonadati</taxon>
        <taxon>Bacteroidota</taxon>
        <taxon>Saprospiria</taxon>
        <taxon>Saprospirales</taxon>
        <taxon>Haliscomenobacteraceae</taxon>
        <taxon>Portibacter</taxon>
    </lineage>
</organism>
<keyword evidence="3" id="KW-1185">Reference proteome</keyword>